<accession>A0A3P3R5T3</accession>
<comment type="caution">
    <text evidence="7">The sequence shown here is derived from an EMBL/GenBank/DDBJ whole genome shotgun (WGS) entry which is preliminary data.</text>
</comment>
<dbReference type="InterPro" id="IPR050615">
    <property type="entry name" value="ATP-dep_DNA_Helicase"/>
</dbReference>
<dbReference type="OrthoDB" id="6396at2157"/>
<evidence type="ECO:0000256" key="2">
    <source>
        <dbReference type="ARBA" id="ARBA00022801"/>
    </source>
</evidence>
<dbReference type="PROSITE" id="PS51192">
    <property type="entry name" value="HELICASE_ATP_BIND_1"/>
    <property type="match status" value="1"/>
</dbReference>
<dbReference type="Gene3D" id="3.40.50.300">
    <property type="entry name" value="P-loop containing nucleotide triphosphate hydrolases"/>
    <property type="match status" value="2"/>
</dbReference>
<feature type="domain" description="Helicase C-terminal" evidence="6">
    <location>
        <begin position="276"/>
        <end position="457"/>
    </location>
</feature>
<keyword evidence="1" id="KW-0547">Nucleotide-binding</keyword>
<protein>
    <submittedName>
        <fullName evidence="7">DEAD/DEAH box helicase</fullName>
    </submittedName>
</protein>
<dbReference type="SUPFAM" id="SSF52540">
    <property type="entry name" value="P-loop containing nucleoside triphosphate hydrolases"/>
    <property type="match status" value="1"/>
</dbReference>
<dbReference type="CDD" id="cd17926">
    <property type="entry name" value="DEXHc_RE"/>
    <property type="match status" value="1"/>
</dbReference>
<dbReference type="SMART" id="SM00487">
    <property type="entry name" value="DEXDc"/>
    <property type="match status" value="1"/>
</dbReference>
<name>A0A3P3R5T3_9EURY</name>
<dbReference type="Pfam" id="PF00271">
    <property type="entry name" value="Helicase_C"/>
    <property type="match status" value="1"/>
</dbReference>
<dbReference type="GO" id="GO:0003677">
    <property type="term" value="F:DNA binding"/>
    <property type="evidence" value="ECO:0007669"/>
    <property type="project" value="InterPro"/>
</dbReference>
<organism evidence="7 8">
    <name type="scientific">Halocatena pleomorpha</name>
    <dbReference type="NCBI Taxonomy" id="1785090"/>
    <lineage>
        <taxon>Archaea</taxon>
        <taxon>Methanobacteriati</taxon>
        <taxon>Methanobacteriota</taxon>
        <taxon>Stenosarchaea group</taxon>
        <taxon>Halobacteria</taxon>
        <taxon>Halobacteriales</taxon>
        <taxon>Natronomonadaceae</taxon>
        <taxon>Halocatena</taxon>
    </lineage>
</organism>
<dbReference type="PANTHER" id="PTHR11274:SF0">
    <property type="entry name" value="GENERAL TRANSCRIPTION AND DNA REPAIR FACTOR IIH HELICASE SUBUNIT XPB"/>
    <property type="match status" value="1"/>
</dbReference>
<feature type="domain" description="Helicase ATP-binding" evidence="5">
    <location>
        <begin position="26"/>
        <end position="196"/>
    </location>
</feature>
<dbReference type="AlphaFoldDB" id="A0A3P3R5T3"/>
<dbReference type="PROSITE" id="PS51194">
    <property type="entry name" value="HELICASE_CTER"/>
    <property type="match status" value="1"/>
</dbReference>
<dbReference type="InterPro" id="IPR027417">
    <property type="entry name" value="P-loop_NTPase"/>
</dbReference>
<keyword evidence="8" id="KW-1185">Reference proteome</keyword>
<gene>
    <name evidence="7" type="ORF">EIK79_14840</name>
</gene>
<evidence type="ECO:0000256" key="4">
    <source>
        <dbReference type="ARBA" id="ARBA00022840"/>
    </source>
</evidence>
<dbReference type="SMART" id="SM00490">
    <property type="entry name" value="HELICc"/>
    <property type="match status" value="1"/>
</dbReference>
<evidence type="ECO:0000259" key="6">
    <source>
        <dbReference type="PROSITE" id="PS51194"/>
    </source>
</evidence>
<dbReference type="InterPro" id="IPR006935">
    <property type="entry name" value="Helicase/UvrB_N"/>
</dbReference>
<evidence type="ECO:0000313" key="8">
    <source>
        <dbReference type="Proteomes" id="UP000282322"/>
    </source>
</evidence>
<evidence type="ECO:0000259" key="5">
    <source>
        <dbReference type="PROSITE" id="PS51192"/>
    </source>
</evidence>
<dbReference type="GO" id="GO:0016787">
    <property type="term" value="F:hydrolase activity"/>
    <property type="evidence" value="ECO:0007669"/>
    <property type="project" value="UniProtKB-KW"/>
</dbReference>
<evidence type="ECO:0000313" key="7">
    <source>
        <dbReference type="EMBL" id="RRJ28806.1"/>
    </source>
</evidence>
<dbReference type="Pfam" id="PF04851">
    <property type="entry name" value="ResIII"/>
    <property type="match status" value="1"/>
</dbReference>
<evidence type="ECO:0000256" key="1">
    <source>
        <dbReference type="ARBA" id="ARBA00022741"/>
    </source>
</evidence>
<dbReference type="GO" id="GO:0140097">
    <property type="term" value="F:catalytic activity, acting on DNA"/>
    <property type="evidence" value="ECO:0007669"/>
    <property type="project" value="UniProtKB-ARBA"/>
</dbReference>
<keyword evidence="4" id="KW-0067">ATP-binding</keyword>
<evidence type="ECO:0000256" key="3">
    <source>
        <dbReference type="ARBA" id="ARBA00022806"/>
    </source>
</evidence>
<dbReference type="GO" id="GO:0004386">
    <property type="term" value="F:helicase activity"/>
    <property type="evidence" value="ECO:0007669"/>
    <property type="project" value="UniProtKB-KW"/>
</dbReference>
<dbReference type="GO" id="GO:0005524">
    <property type="term" value="F:ATP binding"/>
    <property type="evidence" value="ECO:0007669"/>
    <property type="project" value="UniProtKB-KW"/>
</dbReference>
<keyword evidence="3 7" id="KW-0347">Helicase</keyword>
<dbReference type="Proteomes" id="UP000282322">
    <property type="component" value="Unassembled WGS sequence"/>
</dbReference>
<dbReference type="PANTHER" id="PTHR11274">
    <property type="entry name" value="RAD25/XP-B DNA REPAIR HELICASE"/>
    <property type="match status" value="1"/>
</dbReference>
<dbReference type="InterPro" id="IPR014001">
    <property type="entry name" value="Helicase_ATP-bd"/>
</dbReference>
<proteinExistence type="predicted"/>
<dbReference type="InterPro" id="IPR001650">
    <property type="entry name" value="Helicase_C-like"/>
</dbReference>
<keyword evidence="2" id="KW-0378">Hydrolase</keyword>
<sequence>MSRNDPVGLSEPEWIEHRPYQEEAVQNWMKTGGRGILKMATGTGKTLTSLLASRELYERQGERLALIVAAPYQHLVEQWKSAMTDFNMDPILAYKSRSRWEDDFARAVTDFNWGANDHLSVITTHKTFSSNHFQNVLSRLEGEESLLILDEVHHMGASHYREQLPSNIQNRMGLSATPERYYDDTGTERLFNYFGNGVVFEYGIRKAIDNGFLCEYYYIPHIIELTEDEEHRYFDLSQRIGKLSHVVDDDIELTEDDRLKSLLIKRARLIGTAENKIKRLTELVSEQEDIKHTLVYCGDGSVESDESHEETQRHVDATAQTLGRDLGLKVHPFTAQETQSEQERLLNKFENRDLQALVAIRCLDEGVDVPATETAYLLASSTNPIQFVQRRGRILRQYPDKEQAVIHDFIVSPPKSMNPNTMGKSQFSIERKLISKELKRASVFAEDALNHPDAELQRLPTSQGSIRKLKEDFNLLGI</sequence>
<reference evidence="7 8" key="1">
    <citation type="submission" date="2018-11" db="EMBL/GenBank/DDBJ databases">
        <title>Taxonoimc description of Halomarina strain SPP-AMP-1.</title>
        <authorList>
            <person name="Pal Y."/>
            <person name="Srinivasana K."/>
            <person name="Verma A."/>
            <person name="Kumar P."/>
        </authorList>
    </citation>
    <scope>NUCLEOTIDE SEQUENCE [LARGE SCALE GENOMIC DNA]</scope>
    <source>
        <strain evidence="7 8">SPP-AMP-1</strain>
    </source>
</reference>
<dbReference type="EMBL" id="RRCH01000032">
    <property type="protein sequence ID" value="RRJ28806.1"/>
    <property type="molecule type" value="Genomic_DNA"/>
</dbReference>